<dbReference type="Proteomes" id="UP000610373">
    <property type="component" value="Unassembled WGS sequence"/>
</dbReference>
<organism evidence="2 3">
    <name type="scientific">Candidatus Argoarchaeum ethanivorans</name>
    <dbReference type="NCBI Taxonomy" id="2608793"/>
    <lineage>
        <taxon>Archaea</taxon>
        <taxon>Methanobacteriati</taxon>
        <taxon>Methanobacteriota</taxon>
        <taxon>Stenosarchaea group</taxon>
        <taxon>Methanomicrobia</taxon>
        <taxon>Methanosarcinales</taxon>
        <taxon>Methanosarcinales incertae sedis</taxon>
        <taxon>GOM Arc I cluster</taxon>
        <taxon>Candidatus Argoarchaeum</taxon>
    </lineage>
</organism>
<evidence type="ECO:0000313" key="3">
    <source>
        <dbReference type="Proteomes" id="UP000610373"/>
    </source>
</evidence>
<proteinExistence type="predicted"/>
<dbReference type="Pfam" id="PF13274">
    <property type="entry name" value="SocA_Panacea"/>
    <property type="match status" value="1"/>
</dbReference>
<name>A0A811TBP9_9EURY</name>
<accession>A0A811TBP9</accession>
<dbReference type="InterPro" id="IPR025272">
    <property type="entry name" value="SocA_Panacea"/>
</dbReference>
<protein>
    <recommendedName>
        <fullName evidence="1">Antitoxin SocA-like Panacea domain-containing protein</fullName>
    </recommendedName>
</protein>
<reference evidence="2" key="1">
    <citation type="submission" date="2020-10" db="EMBL/GenBank/DDBJ databases">
        <authorList>
            <person name="Hahn C.J."/>
            <person name="Laso-Perez R."/>
            <person name="Vulcano F."/>
            <person name="Vaziourakis K.-M."/>
            <person name="Stokke R."/>
            <person name="Steen I.H."/>
            <person name="Teske A."/>
            <person name="Boetius A."/>
            <person name="Liebeke M."/>
            <person name="Amann R."/>
            <person name="Knittel K."/>
        </authorList>
    </citation>
    <scope>NUCLEOTIDE SEQUENCE</scope>
    <source>
        <strain evidence="2">Gfbio:e3339647-f889-4370-9287-4fb5cb688e4c:AG392O15_GoMArc1</strain>
    </source>
</reference>
<feature type="domain" description="Antitoxin SocA-like Panacea" evidence="1">
    <location>
        <begin position="41"/>
        <end position="147"/>
    </location>
</feature>
<dbReference type="AlphaFoldDB" id="A0A811TBP9"/>
<comment type="caution">
    <text evidence="2">The sequence shown here is derived from an EMBL/GenBank/DDBJ whole genome shotgun (WGS) entry which is preliminary data.</text>
</comment>
<evidence type="ECO:0000259" key="1">
    <source>
        <dbReference type="Pfam" id="PF13274"/>
    </source>
</evidence>
<sequence>MGVKYMMKTYVDSFDEEKFKQFLHYIIHATSSLENVGRTVLFKILYFIDFNYYELFEEKLTGESYRKRQHGPVPSNFNRVIKELKAEKKLKEIKKKYKEYNQQKYISLIEPNISTLSAKELDFINKNISIYSNFNATQISEYSHQDMPYAATKDLGEIIDYELVFYRDPIFSVREYNND</sequence>
<gene>
    <name evidence="2" type="ORF">CHKLHMKO_00414</name>
</gene>
<evidence type="ECO:0000313" key="2">
    <source>
        <dbReference type="EMBL" id="CAD6493092.1"/>
    </source>
</evidence>
<dbReference type="EMBL" id="CAJHIO010000025">
    <property type="protein sequence ID" value="CAD6493092.1"/>
    <property type="molecule type" value="Genomic_DNA"/>
</dbReference>